<dbReference type="Proteomes" id="UP001066276">
    <property type="component" value="Chromosome 4_1"/>
</dbReference>
<evidence type="ECO:0000313" key="2">
    <source>
        <dbReference type="EMBL" id="KAJ1172330.1"/>
    </source>
</evidence>
<organism evidence="2 3">
    <name type="scientific">Pleurodeles waltl</name>
    <name type="common">Iberian ribbed newt</name>
    <dbReference type="NCBI Taxonomy" id="8319"/>
    <lineage>
        <taxon>Eukaryota</taxon>
        <taxon>Metazoa</taxon>
        <taxon>Chordata</taxon>
        <taxon>Craniata</taxon>
        <taxon>Vertebrata</taxon>
        <taxon>Euteleostomi</taxon>
        <taxon>Amphibia</taxon>
        <taxon>Batrachia</taxon>
        <taxon>Caudata</taxon>
        <taxon>Salamandroidea</taxon>
        <taxon>Salamandridae</taxon>
        <taxon>Pleurodelinae</taxon>
        <taxon>Pleurodeles</taxon>
    </lineage>
</organism>
<comment type="caution">
    <text evidence="2">The sequence shown here is derived from an EMBL/GenBank/DDBJ whole genome shotgun (WGS) entry which is preliminary data.</text>
</comment>
<gene>
    <name evidence="2" type="ORF">NDU88_004177</name>
</gene>
<evidence type="ECO:0000256" key="1">
    <source>
        <dbReference type="SAM" id="MobiDB-lite"/>
    </source>
</evidence>
<name>A0AAV7T6Q8_PLEWA</name>
<feature type="region of interest" description="Disordered" evidence="1">
    <location>
        <begin position="35"/>
        <end position="57"/>
    </location>
</feature>
<keyword evidence="3" id="KW-1185">Reference proteome</keyword>
<dbReference type="AlphaFoldDB" id="A0AAV7T6Q8"/>
<dbReference type="EMBL" id="JANPWB010000007">
    <property type="protein sequence ID" value="KAJ1172330.1"/>
    <property type="molecule type" value="Genomic_DNA"/>
</dbReference>
<evidence type="ECO:0000313" key="3">
    <source>
        <dbReference type="Proteomes" id="UP001066276"/>
    </source>
</evidence>
<reference evidence="2" key="1">
    <citation type="journal article" date="2022" name="bioRxiv">
        <title>Sequencing and chromosome-scale assembly of the giantPleurodeles waltlgenome.</title>
        <authorList>
            <person name="Brown T."/>
            <person name="Elewa A."/>
            <person name="Iarovenko S."/>
            <person name="Subramanian E."/>
            <person name="Araus A.J."/>
            <person name="Petzold A."/>
            <person name="Susuki M."/>
            <person name="Suzuki K.-i.T."/>
            <person name="Hayashi T."/>
            <person name="Toyoda A."/>
            <person name="Oliveira C."/>
            <person name="Osipova E."/>
            <person name="Leigh N.D."/>
            <person name="Simon A."/>
            <person name="Yun M.H."/>
        </authorList>
    </citation>
    <scope>NUCLEOTIDE SEQUENCE</scope>
    <source>
        <strain evidence="2">20211129_DDA</strain>
        <tissue evidence="2">Liver</tissue>
    </source>
</reference>
<protein>
    <submittedName>
        <fullName evidence="2">Uncharacterized protein</fullName>
    </submittedName>
</protein>
<proteinExistence type="predicted"/>
<feature type="compositionally biased region" description="Low complexity" evidence="1">
    <location>
        <begin position="41"/>
        <end position="50"/>
    </location>
</feature>
<accession>A0AAV7T6Q8</accession>
<sequence length="162" mass="17486">MDVTLPCGRAESIKVTPDTSCRQLIVKPRRVNFSNLGGDYNPNPQSSPQPEQLGHTGLGANTVAINGFLTPMTLRRLLAEVALEEAQIESSAAQAPLASKGRLQCLAGSFETLRWAGGTWARPIHLSPRSPPRLQRSASLQGAFDKPLTVDYSDYTAVMNVV</sequence>